<proteinExistence type="predicted"/>
<gene>
    <name evidence="1" type="ORF">JOF44_002466</name>
</gene>
<organism evidence="1 2">
    <name type="scientific">Brachybacterium fresconis</name>
    <dbReference type="NCBI Taxonomy" id="173363"/>
    <lineage>
        <taxon>Bacteria</taxon>
        <taxon>Bacillati</taxon>
        <taxon>Actinomycetota</taxon>
        <taxon>Actinomycetes</taxon>
        <taxon>Micrococcales</taxon>
        <taxon>Dermabacteraceae</taxon>
        <taxon>Brachybacterium</taxon>
    </lineage>
</organism>
<evidence type="ECO:0000313" key="2">
    <source>
        <dbReference type="Proteomes" id="UP000698222"/>
    </source>
</evidence>
<sequence length="43" mass="4994">MTQRRLVIDGENATLQAGRELHGWASRRADRELSDMELRAARR</sequence>
<dbReference type="Proteomes" id="UP000698222">
    <property type="component" value="Unassembled WGS sequence"/>
</dbReference>
<dbReference type="RefSeq" id="WP_281067094.1">
    <property type="nucleotide sequence ID" value="NZ_BAAAJV010000006.1"/>
</dbReference>
<comment type="caution">
    <text evidence="1">The sequence shown here is derived from an EMBL/GenBank/DDBJ whole genome shotgun (WGS) entry which is preliminary data.</text>
</comment>
<protein>
    <submittedName>
        <fullName evidence="1">Uncharacterized protein</fullName>
    </submittedName>
</protein>
<name>A0ABS4YL79_9MICO</name>
<evidence type="ECO:0000313" key="1">
    <source>
        <dbReference type="EMBL" id="MBP2409563.1"/>
    </source>
</evidence>
<reference evidence="1 2" key="1">
    <citation type="submission" date="2021-03" db="EMBL/GenBank/DDBJ databases">
        <title>Sequencing the genomes of 1000 actinobacteria strains.</title>
        <authorList>
            <person name="Klenk H.-P."/>
        </authorList>
    </citation>
    <scope>NUCLEOTIDE SEQUENCE [LARGE SCALE GENOMIC DNA]</scope>
    <source>
        <strain evidence="1 2">DSM 14564</strain>
    </source>
</reference>
<dbReference type="EMBL" id="JAGIOC010000001">
    <property type="protein sequence ID" value="MBP2409563.1"/>
    <property type="molecule type" value="Genomic_DNA"/>
</dbReference>
<keyword evidence="2" id="KW-1185">Reference proteome</keyword>
<accession>A0ABS4YL79</accession>